<feature type="region of interest" description="Disordered" evidence="2">
    <location>
        <begin position="109"/>
        <end position="130"/>
    </location>
</feature>
<feature type="domain" description="CCHC-type" evidence="3">
    <location>
        <begin position="30"/>
        <end position="44"/>
    </location>
</feature>
<dbReference type="AlphaFoldDB" id="A0A699VR31"/>
<feature type="non-terminal residue" evidence="4">
    <location>
        <position position="130"/>
    </location>
</feature>
<dbReference type="EMBL" id="BKCJ011495307">
    <property type="protein sequence ID" value="GFD38065.1"/>
    <property type="molecule type" value="Genomic_DNA"/>
</dbReference>
<evidence type="ECO:0000256" key="1">
    <source>
        <dbReference type="PROSITE-ProRule" id="PRU00047"/>
    </source>
</evidence>
<keyword evidence="1" id="KW-0863">Zinc-finger</keyword>
<dbReference type="SMART" id="SM00343">
    <property type="entry name" value="ZnF_C2HC"/>
    <property type="match status" value="1"/>
</dbReference>
<dbReference type="Gene3D" id="4.10.60.10">
    <property type="entry name" value="Zinc finger, CCHC-type"/>
    <property type="match status" value="1"/>
</dbReference>
<organism evidence="4">
    <name type="scientific">Tanacetum cinerariifolium</name>
    <name type="common">Dalmatian daisy</name>
    <name type="synonym">Chrysanthemum cinerariifolium</name>
    <dbReference type="NCBI Taxonomy" id="118510"/>
    <lineage>
        <taxon>Eukaryota</taxon>
        <taxon>Viridiplantae</taxon>
        <taxon>Streptophyta</taxon>
        <taxon>Embryophyta</taxon>
        <taxon>Tracheophyta</taxon>
        <taxon>Spermatophyta</taxon>
        <taxon>Magnoliopsida</taxon>
        <taxon>eudicotyledons</taxon>
        <taxon>Gunneridae</taxon>
        <taxon>Pentapetalae</taxon>
        <taxon>asterids</taxon>
        <taxon>campanulids</taxon>
        <taxon>Asterales</taxon>
        <taxon>Asteraceae</taxon>
        <taxon>Asteroideae</taxon>
        <taxon>Anthemideae</taxon>
        <taxon>Anthemidinae</taxon>
        <taxon>Tanacetum</taxon>
    </lineage>
</organism>
<dbReference type="InterPro" id="IPR001878">
    <property type="entry name" value="Znf_CCHC"/>
</dbReference>
<protein>
    <recommendedName>
        <fullName evidence="3">CCHC-type domain-containing protein</fullName>
    </recommendedName>
</protein>
<accession>A0A699VR31</accession>
<keyword evidence="1" id="KW-0862">Zinc</keyword>
<reference evidence="4" key="1">
    <citation type="journal article" date="2019" name="Sci. Rep.">
        <title>Draft genome of Tanacetum cinerariifolium, the natural source of mosquito coil.</title>
        <authorList>
            <person name="Yamashiro T."/>
            <person name="Shiraishi A."/>
            <person name="Satake H."/>
            <person name="Nakayama K."/>
        </authorList>
    </citation>
    <scope>NUCLEOTIDE SEQUENCE</scope>
</reference>
<evidence type="ECO:0000259" key="3">
    <source>
        <dbReference type="PROSITE" id="PS50158"/>
    </source>
</evidence>
<gene>
    <name evidence="4" type="ORF">Tci_910034</name>
</gene>
<sequence length="130" mass="14115">MNPQGGNAARYGGAQTRVGNVNPGQARPVKCYNCNGTGHIARNCTLPKRPQNSEYYKDKMLLMQAQENEVALDAEQLLFLAGGQDNAFDDDAPIAQTMFMVNLSSVDPVTDEAGPSYDSDILSEVPDHDH</sequence>
<proteinExistence type="predicted"/>
<dbReference type="InterPro" id="IPR036875">
    <property type="entry name" value="Znf_CCHC_sf"/>
</dbReference>
<comment type="caution">
    <text evidence="4">The sequence shown here is derived from an EMBL/GenBank/DDBJ whole genome shotgun (WGS) entry which is preliminary data.</text>
</comment>
<keyword evidence="1" id="KW-0479">Metal-binding</keyword>
<evidence type="ECO:0000313" key="4">
    <source>
        <dbReference type="EMBL" id="GFD38065.1"/>
    </source>
</evidence>
<dbReference type="GO" id="GO:0003676">
    <property type="term" value="F:nucleic acid binding"/>
    <property type="evidence" value="ECO:0007669"/>
    <property type="project" value="InterPro"/>
</dbReference>
<name>A0A699VR31_TANCI</name>
<dbReference type="PROSITE" id="PS50158">
    <property type="entry name" value="ZF_CCHC"/>
    <property type="match status" value="1"/>
</dbReference>
<dbReference type="Pfam" id="PF00098">
    <property type="entry name" value="zf-CCHC"/>
    <property type="match status" value="1"/>
</dbReference>
<dbReference type="SUPFAM" id="SSF57756">
    <property type="entry name" value="Retrovirus zinc finger-like domains"/>
    <property type="match status" value="1"/>
</dbReference>
<dbReference type="GO" id="GO:0008270">
    <property type="term" value="F:zinc ion binding"/>
    <property type="evidence" value="ECO:0007669"/>
    <property type="project" value="UniProtKB-KW"/>
</dbReference>
<feature type="region of interest" description="Disordered" evidence="2">
    <location>
        <begin position="1"/>
        <end position="24"/>
    </location>
</feature>
<evidence type="ECO:0000256" key="2">
    <source>
        <dbReference type="SAM" id="MobiDB-lite"/>
    </source>
</evidence>